<dbReference type="AlphaFoldDB" id="A0AB33EJN5"/>
<reference evidence="1 2" key="1">
    <citation type="submission" date="2017-09" db="EMBL/GenBank/DDBJ databases">
        <title>Complete Genome sequence of Lysobacter capsici KNU-15.</title>
        <authorList>
            <person name="Kim M.-C."/>
            <person name="Yi H."/>
            <person name="Lee D.-W."/>
            <person name="Shin J.-H."/>
        </authorList>
    </citation>
    <scope>NUCLEOTIDE SEQUENCE [LARGE SCALE GENOMIC DNA]</scope>
    <source>
        <strain evidence="1 2">KNU-15</strain>
    </source>
</reference>
<accession>A0AB33EJN5</accession>
<evidence type="ECO:0000313" key="1">
    <source>
        <dbReference type="EMBL" id="ATE80468.1"/>
    </source>
</evidence>
<dbReference type="EMBL" id="CP023466">
    <property type="protein sequence ID" value="ATE80468.1"/>
    <property type="molecule type" value="Genomic_DNA"/>
</dbReference>
<sequence length="91" mass="9933">MSDDSHKLMVKKMDGNQLSFVFDSETQSPAQEATNLVSVAPSEPCLMQQDLRVKAVSSAKVLQFSPPGTSTTASRTSSLVDRILNSIRLYN</sequence>
<organism evidence="1 2">
    <name type="scientific">Pseudomonas frederiksbergensis</name>
    <dbReference type="NCBI Taxonomy" id="104087"/>
    <lineage>
        <taxon>Bacteria</taxon>
        <taxon>Pseudomonadati</taxon>
        <taxon>Pseudomonadota</taxon>
        <taxon>Gammaproteobacteria</taxon>
        <taxon>Pseudomonadales</taxon>
        <taxon>Pseudomonadaceae</taxon>
        <taxon>Pseudomonas</taxon>
    </lineage>
</organism>
<protein>
    <submittedName>
        <fullName evidence="1">Uncharacterized protein</fullName>
    </submittedName>
</protein>
<proteinExistence type="predicted"/>
<dbReference type="Proteomes" id="UP000218385">
    <property type="component" value="Chromosome"/>
</dbReference>
<name>A0AB33EJN5_9PSED</name>
<evidence type="ECO:0000313" key="2">
    <source>
        <dbReference type="Proteomes" id="UP000218385"/>
    </source>
</evidence>
<gene>
    <name evidence="1" type="ORF">CNN82_30205</name>
</gene>